<proteinExistence type="predicted"/>
<evidence type="ECO:0000313" key="1">
    <source>
        <dbReference type="EMBL" id="KAB5537678.1"/>
    </source>
</evidence>
<accession>A0A5N5L599</accession>
<evidence type="ECO:0000313" key="2">
    <source>
        <dbReference type="Proteomes" id="UP000326939"/>
    </source>
</evidence>
<comment type="caution">
    <text evidence="1">The sequence shown here is derived from an EMBL/GenBank/DDBJ whole genome shotgun (WGS) entry which is preliminary data.</text>
</comment>
<gene>
    <name evidence="1" type="ORF">DKX38_015211</name>
</gene>
<name>A0A5N5L599_9ROSI</name>
<protein>
    <submittedName>
        <fullName evidence="1">Uncharacterized protein</fullName>
    </submittedName>
</protein>
<dbReference type="Proteomes" id="UP000326939">
    <property type="component" value="Chromosome 10"/>
</dbReference>
<dbReference type="EMBL" id="VDCV01000010">
    <property type="protein sequence ID" value="KAB5537678.1"/>
    <property type="molecule type" value="Genomic_DNA"/>
</dbReference>
<reference evidence="2" key="1">
    <citation type="journal article" date="2019" name="Gigascience">
        <title>De novo genome assembly of the endangered Acer yangbiense, a plant species with extremely small populations endemic to Yunnan Province, China.</title>
        <authorList>
            <person name="Yang J."/>
            <person name="Wariss H.M."/>
            <person name="Tao L."/>
            <person name="Zhang R."/>
            <person name="Yun Q."/>
            <person name="Hollingsworth P."/>
            <person name="Dao Z."/>
            <person name="Luo G."/>
            <person name="Guo H."/>
            <person name="Ma Y."/>
            <person name="Sun W."/>
        </authorList>
    </citation>
    <scope>NUCLEOTIDE SEQUENCE [LARGE SCALE GENOMIC DNA]</scope>
    <source>
        <strain evidence="2">cv. br00</strain>
    </source>
</reference>
<sequence length="181" mass="20124">MRIGVVAEFRKCICEFDSADIASLHAYVNSVMHNKRVQMTNNLESKCIAVADGLADVGAESSKKTASAYEFLPSSKGKDEVKKKRKQFNEGEPKLAIGNEGESFCKRMPKKAKDNSVSMEKGVKDTSYAKFEVVLCALVMENQGIEARKRCLAAEMKFNHMPTLGMVEAKFNDQMEENLVV</sequence>
<dbReference type="AlphaFoldDB" id="A0A5N5L599"/>
<keyword evidence="2" id="KW-1185">Reference proteome</keyword>
<organism evidence="1 2">
    <name type="scientific">Salix brachista</name>
    <dbReference type="NCBI Taxonomy" id="2182728"/>
    <lineage>
        <taxon>Eukaryota</taxon>
        <taxon>Viridiplantae</taxon>
        <taxon>Streptophyta</taxon>
        <taxon>Embryophyta</taxon>
        <taxon>Tracheophyta</taxon>
        <taxon>Spermatophyta</taxon>
        <taxon>Magnoliopsida</taxon>
        <taxon>eudicotyledons</taxon>
        <taxon>Gunneridae</taxon>
        <taxon>Pentapetalae</taxon>
        <taxon>rosids</taxon>
        <taxon>fabids</taxon>
        <taxon>Malpighiales</taxon>
        <taxon>Salicaceae</taxon>
        <taxon>Saliceae</taxon>
        <taxon>Salix</taxon>
    </lineage>
</organism>